<dbReference type="OrthoDB" id="4770059at2759"/>
<evidence type="ECO:0000256" key="2">
    <source>
        <dbReference type="SAM" id="SignalP"/>
    </source>
</evidence>
<dbReference type="Proteomes" id="UP001043456">
    <property type="component" value="Unassembled WGS sequence"/>
</dbReference>
<accession>A0A9P3ESY2</accession>
<feature type="signal peptide" evidence="2">
    <location>
        <begin position="1"/>
        <end position="22"/>
    </location>
</feature>
<reference evidence="3 4" key="1">
    <citation type="submission" date="2018-10" db="EMBL/GenBank/DDBJ databases">
        <title>Pan-genome distribution and transcriptional activeness of fungal secondary metabolism genes in Aspergillus section Fumigati.</title>
        <authorList>
            <person name="Takahashi H."/>
            <person name="Umemura M."/>
            <person name="Ninomiya A."/>
            <person name="Kusuya Y."/>
            <person name="Urayama S."/>
            <person name="Shimizu M."/>
            <person name="Watanabe A."/>
            <person name="Kamei K."/>
            <person name="Yaguchi T."/>
            <person name="Hagiwara D."/>
        </authorList>
    </citation>
    <scope>NUCLEOTIDE SEQUENCE [LARGE SCALE GENOMIC DNA]</scope>
    <source>
        <strain evidence="3 4">IFM 55266</strain>
    </source>
</reference>
<keyword evidence="1" id="KW-0812">Transmembrane</keyword>
<feature type="transmembrane region" description="Helical" evidence="1">
    <location>
        <begin position="190"/>
        <end position="211"/>
    </location>
</feature>
<proteinExistence type="predicted"/>
<dbReference type="GeneID" id="67004245"/>
<organism evidence="3 4">
    <name type="scientific">Aspergillus pseudoviridinutans</name>
    <dbReference type="NCBI Taxonomy" id="1517512"/>
    <lineage>
        <taxon>Eukaryota</taxon>
        <taxon>Fungi</taxon>
        <taxon>Dikarya</taxon>
        <taxon>Ascomycota</taxon>
        <taxon>Pezizomycotina</taxon>
        <taxon>Eurotiomycetes</taxon>
        <taxon>Eurotiomycetidae</taxon>
        <taxon>Eurotiales</taxon>
        <taxon>Aspergillaceae</taxon>
        <taxon>Aspergillus</taxon>
        <taxon>Aspergillus subgen. Fumigati</taxon>
    </lineage>
</organism>
<evidence type="ECO:0000313" key="4">
    <source>
        <dbReference type="Proteomes" id="UP001043456"/>
    </source>
</evidence>
<dbReference type="RefSeq" id="XP_043157485.1">
    <property type="nucleotide sequence ID" value="XM_043301550.1"/>
</dbReference>
<protein>
    <submittedName>
        <fullName evidence="3">Uncharacterized protein</fullName>
    </submittedName>
</protein>
<dbReference type="EMBL" id="BHVY01000004">
    <property type="protein sequence ID" value="GIJ86739.1"/>
    <property type="molecule type" value="Genomic_DNA"/>
</dbReference>
<gene>
    <name evidence="3" type="ORF">Asppvi_005634</name>
</gene>
<name>A0A9P3ESY2_9EURO</name>
<sequence>MRSINKLFYLILFVLCPEDVQSYDSRVTLDTTATNVGPLTTSFIPPSSCFDIHTRLYRTWWAQLEIGCQGPYGDDCCPDKWRENVYYSPGMCPSGYYGCTLPTPKQRQETTNICCPEHYDCVGQHLCTRRLNNPQIITYVDSGLSTRETAYAVTATPIQIRFRAAESTVVPVPTDSLRLPRGYLLTREKVGIGVGVPVAVGLLMMVVWYFCYVRRRQREEGVVTVTDTGLDLDLPPPYPGQGNGRSTNEVPCGCRRKGFWIFTWRERIPRRG</sequence>
<keyword evidence="2" id="KW-0732">Signal</keyword>
<evidence type="ECO:0000313" key="3">
    <source>
        <dbReference type="EMBL" id="GIJ86739.1"/>
    </source>
</evidence>
<feature type="chain" id="PRO_5040215888" evidence="2">
    <location>
        <begin position="23"/>
        <end position="272"/>
    </location>
</feature>
<evidence type="ECO:0000256" key="1">
    <source>
        <dbReference type="SAM" id="Phobius"/>
    </source>
</evidence>
<keyword evidence="1" id="KW-0472">Membrane</keyword>
<dbReference type="AlphaFoldDB" id="A0A9P3ESY2"/>
<keyword evidence="1" id="KW-1133">Transmembrane helix</keyword>
<keyword evidence="4" id="KW-1185">Reference proteome</keyword>
<comment type="caution">
    <text evidence="3">The sequence shown here is derived from an EMBL/GenBank/DDBJ whole genome shotgun (WGS) entry which is preliminary data.</text>
</comment>